<evidence type="ECO:0000313" key="14">
    <source>
        <dbReference type="RefSeq" id="XP_029026781.2"/>
    </source>
</evidence>
<dbReference type="KEGG" id="bspl:114867861"/>
<dbReference type="RefSeq" id="XP_029026780.2">
    <property type="nucleotide sequence ID" value="XM_029170947.3"/>
</dbReference>
<keyword evidence="12" id="KW-1185">Reference proteome</keyword>
<keyword evidence="8" id="KW-0053">Apoptosis</keyword>
<keyword evidence="9" id="KW-0333">Golgi apparatus</keyword>
<dbReference type="GeneID" id="114867861"/>
<dbReference type="InterPro" id="IPR046409">
    <property type="entry name" value="PDC10_dimerisation_sf"/>
</dbReference>
<dbReference type="GO" id="GO:0001525">
    <property type="term" value="P:angiogenesis"/>
    <property type="evidence" value="ECO:0007669"/>
    <property type="project" value="UniProtKB-KW"/>
</dbReference>
<dbReference type="InterPro" id="IPR048288">
    <property type="entry name" value="PDCD10_N"/>
</dbReference>
<evidence type="ECO:0000256" key="7">
    <source>
        <dbReference type="ARBA" id="ARBA00022657"/>
    </source>
</evidence>
<dbReference type="Pfam" id="PF20929">
    <property type="entry name" value="PDCD10_N"/>
    <property type="match status" value="1"/>
</dbReference>
<dbReference type="InterPro" id="IPR009652">
    <property type="entry name" value="PDCD10"/>
</dbReference>
<comment type="subcellular location">
    <subcellularLocation>
        <location evidence="2">Cell membrane</location>
        <topology evidence="2">Peripheral membrane protein</topology>
        <orientation evidence="2">Cytoplasmic side</orientation>
    </subcellularLocation>
    <subcellularLocation>
        <location evidence="3">Cytoplasm</location>
    </subcellularLocation>
    <subcellularLocation>
        <location evidence="1">Golgi apparatus membrane</location>
        <topology evidence="1">Peripheral membrane protein</topology>
        <orientation evidence="1">Cytoplasmic side</orientation>
    </subcellularLocation>
</comment>
<dbReference type="GO" id="GO:0005886">
    <property type="term" value="C:plasma membrane"/>
    <property type="evidence" value="ECO:0007669"/>
    <property type="project" value="UniProtKB-SubCell"/>
</dbReference>
<gene>
    <name evidence="13 14" type="primary">LOC114867861</name>
</gene>
<dbReference type="AlphaFoldDB" id="A0A6P7P325"/>
<dbReference type="RefSeq" id="XP_029026781.2">
    <property type="nucleotide sequence ID" value="XM_029170948.3"/>
</dbReference>
<evidence type="ECO:0000256" key="3">
    <source>
        <dbReference type="ARBA" id="ARBA00004496"/>
    </source>
</evidence>
<evidence type="ECO:0000256" key="10">
    <source>
        <dbReference type="ARBA" id="ARBA00023136"/>
    </source>
</evidence>
<dbReference type="GO" id="GO:1903358">
    <property type="term" value="P:regulation of Golgi organization"/>
    <property type="evidence" value="ECO:0007669"/>
    <property type="project" value="TreeGrafter"/>
</dbReference>
<dbReference type="OrthoDB" id="6017654at2759"/>
<keyword evidence="6" id="KW-0963">Cytoplasm</keyword>
<dbReference type="GO" id="GO:0006915">
    <property type="term" value="P:apoptotic process"/>
    <property type="evidence" value="ECO:0007669"/>
    <property type="project" value="UniProtKB-KW"/>
</dbReference>
<keyword evidence="5" id="KW-1003">Cell membrane</keyword>
<dbReference type="Pfam" id="PF06840">
    <property type="entry name" value="PDC10_C"/>
    <property type="match status" value="1"/>
</dbReference>
<dbReference type="GO" id="GO:0090443">
    <property type="term" value="C:FAR/SIN/STRIPAK complex"/>
    <property type="evidence" value="ECO:0007669"/>
    <property type="project" value="TreeGrafter"/>
</dbReference>
<evidence type="ECO:0000256" key="9">
    <source>
        <dbReference type="ARBA" id="ARBA00023034"/>
    </source>
</evidence>
<dbReference type="Gene3D" id="1.10.12.70">
    <property type="match status" value="1"/>
</dbReference>
<feature type="domain" description="Programmed cell death protein 10 dimerisation" evidence="11">
    <location>
        <begin position="53"/>
        <end position="93"/>
    </location>
</feature>
<evidence type="ECO:0000256" key="2">
    <source>
        <dbReference type="ARBA" id="ARBA00004413"/>
    </source>
</evidence>
<dbReference type="PANTHER" id="PTHR13250">
    <property type="entry name" value="TF-1 CELL APOPTOSIS RELATED PROTEIN-15"/>
    <property type="match status" value="1"/>
</dbReference>
<accession>A0A6P7P325</accession>
<comment type="similarity">
    <text evidence="4">Belongs to the PDCD10 family.</text>
</comment>
<sequence length="233" mass="26534">MEDRTDDASVASFQTLYTVMYPVFKEGFCSEFEGLAGNDRRTKPSFVTSLHSSLEDVNPSAAQTLRAAFIKAEEGSPGLTQDIVLKILEKKQKSDVNLTESLLRMSGENVEEFLIEASDFKELNLKVRELKQHLSKIPDLMDLKAYFLQVIKDVAGCIKELLDTVTAILKKYKFSDDRPLQQQKREFVRCAKRFSECLKVYFRDGNLTSVFVSTNQLAHRANMLLKVFKNASR</sequence>
<dbReference type="Gene3D" id="1.20.120.330">
    <property type="entry name" value="Nucleotidyltransferases domain 2"/>
    <property type="match status" value="1"/>
</dbReference>
<evidence type="ECO:0000256" key="6">
    <source>
        <dbReference type="ARBA" id="ARBA00022490"/>
    </source>
</evidence>
<reference evidence="13 14" key="1">
    <citation type="submission" date="2025-04" db="UniProtKB">
        <authorList>
            <consortium name="RefSeq"/>
        </authorList>
    </citation>
    <scope>IDENTIFICATION</scope>
</reference>
<dbReference type="Proteomes" id="UP000515150">
    <property type="component" value="Chromosome 13"/>
</dbReference>
<dbReference type="PANTHER" id="PTHR13250:SF1">
    <property type="entry name" value="PROGRAMMED CELL DEATH PROTEIN 10"/>
    <property type="match status" value="1"/>
</dbReference>
<proteinExistence type="inferred from homology"/>
<evidence type="ECO:0000313" key="13">
    <source>
        <dbReference type="RefSeq" id="XP_029026780.2"/>
    </source>
</evidence>
<dbReference type="GO" id="GO:0000139">
    <property type="term" value="C:Golgi membrane"/>
    <property type="evidence" value="ECO:0007669"/>
    <property type="project" value="UniProtKB-SubCell"/>
</dbReference>
<evidence type="ECO:0000256" key="1">
    <source>
        <dbReference type="ARBA" id="ARBA00004255"/>
    </source>
</evidence>
<evidence type="ECO:0000256" key="8">
    <source>
        <dbReference type="ARBA" id="ARBA00022703"/>
    </source>
</evidence>
<dbReference type="GO" id="GO:0019901">
    <property type="term" value="F:protein kinase binding"/>
    <property type="evidence" value="ECO:0007669"/>
    <property type="project" value="TreeGrafter"/>
</dbReference>
<keyword evidence="7" id="KW-0037">Angiogenesis</keyword>
<protein>
    <submittedName>
        <fullName evidence="13 14">Programmed cell death protein 10-like isoform X1</fullName>
    </submittedName>
</protein>
<keyword evidence="10" id="KW-0472">Membrane</keyword>
<evidence type="ECO:0000259" key="11">
    <source>
        <dbReference type="Pfam" id="PF20929"/>
    </source>
</evidence>
<organism evidence="12 13">
    <name type="scientific">Betta splendens</name>
    <name type="common">Siamese fighting fish</name>
    <dbReference type="NCBI Taxonomy" id="158456"/>
    <lineage>
        <taxon>Eukaryota</taxon>
        <taxon>Metazoa</taxon>
        <taxon>Chordata</taxon>
        <taxon>Craniata</taxon>
        <taxon>Vertebrata</taxon>
        <taxon>Euteleostomi</taxon>
        <taxon>Actinopterygii</taxon>
        <taxon>Neopterygii</taxon>
        <taxon>Teleostei</taxon>
        <taxon>Neoteleostei</taxon>
        <taxon>Acanthomorphata</taxon>
        <taxon>Anabantaria</taxon>
        <taxon>Anabantiformes</taxon>
        <taxon>Anabantoidei</taxon>
        <taxon>Osphronemidae</taxon>
        <taxon>Betta</taxon>
    </lineage>
</organism>
<evidence type="ECO:0000256" key="4">
    <source>
        <dbReference type="ARBA" id="ARBA00009181"/>
    </source>
</evidence>
<evidence type="ECO:0000256" key="5">
    <source>
        <dbReference type="ARBA" id="ARBA00022475"/>
    </source>
</evidence>
<name>A0A6P7P325_BETSP</name>
<evidence type="ECO:0000313" key="12">
    <source>
        <dbReference type="Proteomes" id="UP000515150"/>
    </source>
</evidence>